<gene>
    <name evidence="1" type="ORF">PoB_005553600</name>
</gene>
<keyword evidence="2" id="KW-1185">Reference proteome</keyword>
<dbReference type="AlphaFoldDB" id="A0AAV4C8I5"/>
<comment type="caution">
    <text evidence="1">The sequence shown here is derived from an EMBL/GenBank/DDBJ whole genome shotgun (WGS) entry which is preliminary data.</text>
</comment>
<evidence type="ECO:0000313" key="2">
    <source>
        <dbReference type="Proteomes" id="UP000735302"/>
    </source>
</evidence>
<dbReference type="EMBL" id="BLXT01006100">
    <property type="protein sequence ID" value="GFO29031.1"/>
    <property type="molecule type" value="Genomic_DNA"/>
</dbReference>
<reference evidence="1 2" key="1">
    <citation type="journal article" date="2021" name="Elife">
        <title>Chloroplast acquisition without the gene transfer in kleptoplastic sea slugs, Plakobranchus ocellatus.</title>
        <authorList>
            <person name="Maeda T."/>
            <person name="Takahashi S."/>
            <person name="Yoshida T."/>
            <person name="Shimamura S."/>
            <person name="Takaki Y."/>
            <person name="Nagai Y."/>
            <person name="Toyoda A."/>
            <person name="Suzuki Y."/>
            <person name="Arimoto A."/>
            <person name="Ishii H."/>
            <person name="Satoh N."/>
            <person name="Nishiyama T."/>
            <person name="Hasebe M."/>
            <person name="Maruyama T."/>
            <person name="Minagawa J."/>
            <person name="Obokata J."/>
            <person name="Shigenobu S."/>
        </authorList>
    </citation>
    <scope>NUCLEOTIDE SEQUENCE [LARGE SCALE GENOMIC DNA]</scope>
</reference>
<protein>
    <submittedName>
        <fullName evidence="1">Uncharacterized protein</fullName>
    </submittedName>
</protein>
<sequence length="112" mass="11857">MTTRIRRQQLCSITKHISANPKPVLDIHSPALAQPPSLGYPHPCSCAATQSGISTHLLLRRCLVLDIHLTALVPPPSLGYPLTCSCAAASLGYLLTCSCAAAYLLTYSRAAA</sequence>
<evidence type="ECO:0000313" key="1">
    <source>
        <dbReference type="EMBL" id="GFO29031.1"/>
    </source>
</evidence>
<proteinExistence type="predicted"/>
<name>A0AAV4C8I5_9GAST</name>
<organism evidence="1 2">
    <name type="scientific">Plakobranchus ocellatus</name>
    <dbReference type="NCBI Taxonomy" id="259542"/>
    <lineage>
        <taxon>Eukaryota</taxon>
        <taxon>Metazoa</taxon>
        <taxon>Spiralia</taxon>
        <taxon>Lophotrochozoa</taxon>
        <taxon>Mollusca</taxon>
        <taxon>Gastropoda</taxon>
        <taxon>Heterobranchia</taxon>
        <taxon>Euthyneura</taxon>
        <taxon>Panpulmonata</taxon>
        <taxon>Sacoglossa</taxon>
        <taxon>Placobranchoidea</taxon>
        <taxon>Plakobranchidae</taxon>
        <taxon>Plakobranchus</taxon>
    </lineage>
</organism>
<accession>A0AAV4C8I5</accession>
<dbReference type="Proteomes" id="UP000735302">
    <property type="component" value="Unassembled WGS sequence"/>
</dbReference>